<comment type="caution">
    <text evidence="1">The sequence shown here is derived from an EMBL/GenBank/DDBJ whole genome shotgun (WGS) entry which is preliminary data.</text>
</comment>
<feature type="non-terminal residue" evidence="1">
    <location>
        <position position="18"/>
    </location>
</feature>
<evidence type="ECO:0000313" key="2">
    <source>
        <dbReference type="Proteomes" id="UP000663891"/>
    </source>
</evidence>
<dbReference type="EMBL" id="CAJNON010006745">
    <property type="protein sequence ID" value="CAF1540044.1"/>
    <property type="molecule type" value="Genomic_DNA"/>
</dbReference>
<dbReference type="Proteomes" id="UP000663891">
    <property type="component" value="Unassembled WGS sequence"/>
</dbReference>
<proteinExistence type="predicted"/>
<protein>
    <submittedName>
        <fullName evidence="1">Uncharacterized protein</fullName>
    </submittedName>
</protein>
<reference evidence="1" key="1">
    <citation type="submission" date="2021-02" db="EMBL/GenBank/DDBJ databases">
        <authorList>
            <person name="Nowell W R."/>
        </authorList>
    </citation>
    <scope>NUCLEOTIDE SEQUENCE</scope>
</reference>
<organism evidence="1 2">
    <name type="scientific">Adineta steineri</name>
    <dbReference type="NCBI Taxonomy" id="433720"/>
    <lineage>
        <taxon>Eukaryota</taxon>
        <taxon>Metazoa</taxon>
        <taxon>Spiralia</taxon>
        <taxon>Gnathifera</taxon>
        <taxon>Rotifera</taxon>
        <taxon>Eurotatoria</taxon>
        <taxon>Bdelloidea</taxon>
        <taxon>Adinetida</taxon>
        <taxon>Adinetidae</taxon>
        <taxon>Adineta</taxon>
    </lineage>
</organism>
<accession>A0A815VU35</accession>
<evidence type="ECO:0000313" key="1">
    <source>
        <dbReference type="EMBL" id="CAF1540044.1"/>
    </source>
</evidence>
<name>A0A815VU35_9BILA</name>
<sequence length="18" mass="2248">MADFRDNYERAQRKFETA</sequence>
<gene>
    <name evidence="1" type="ORF">VCS650_LOCUS43986</name>
</gene>
<dbReference type="AlphaFoldDB" id="A0A815VU35"/>